<dbReference type="Proteomes" id="UP001501490">
    <property type="component" value="Unassembled WGS sequence"/>
</dbReference>
<comment type="caution">
    <text evidence="1">The sequence shown here is derived from an EMBL/GenBank/DDBJ whole genome shotgun (WGS) entry which is preliminary data.</text>
</comment>
<evidence type="ECO:0000313" key="2">
    <source>
        <dbReference type="Proteomes" id="UP001501490"/>
    </source>
</evidence>
<organism evidence="1 2">
    <name type="scientific">Microlunatus ginsengisoli</name>
    <dbReference type="NCBI Taxonomy" id="363863"/>
    <lineage>
        <taxon>Bacteria</taxon>
        <taxon>Bacillati</taxon>
        <taxon>Actinomycetota</taxon>
        <taxon>Actinomycetes</taxon>
        <taxon>Propionibacteriales</taxon>
        <taxon>Propionibacteriaceae</taxon>
        <taxon>Microlunatus</taxon>
    </lineage>
</organism>
<dbReference type="RefSeq" id="WP_344809876.1">
    <property type="nucleotide sequence ID" value="NZ_BAABAB010000051.1"/>
</dbReference>
<dbReference type="SUPFAM" id="SSF51182">
    <property type="entry name" value="RmlC-like cupins"/>
    <property type="match status" value="1"/>
</dbReference>
<evidence type="ECO:0008006" key="3">
    <source>
        <dbReference type="Google" id="ProtNLM"/>
    </source>
</evidence>
<evidence type="ECO:0000313" key="1">
    <source>
        <dbReference type="EMBL" id="GAA3641607.1"/>
    </source>
</evidence>
<gene>
    <name evidence="1" type="ORF">GCM10022236_50380</name>
</gene>
<keyword evidence="2" id="KW-1185">Reference proteome</keyword>
<protein>
    <recommendedName>
        <fullName evidence="3">Cupin domain-containing protein</fullName>
    </recommendedName>
</protein>
<reference evidence="2" key="1">
    <citation type="journal article" date="2019" name="Int. J. Syst. Evol. Microbiol.">
        <title>The Global Catalogue of Microorganisms (GCM) 10K type strain sequencing project: providing services to taxonomists for standard genome sequencing and annotation.</title>
        <authorList>
            <consortium name="The Broad Institute Genomics Platform"/>
            <consortium name="The Broad Institute Genome Sequencing Center for Infectious Disease"/>
            <person name="Wu L."/>
            <person name="Ma J."/>
        </authorList>
    </citation>
    <scope>NUCLEOTIDE SEQUENCE [LARGE SCALE GENOMIC DNA]</scope>
    <source>
        <strain evidence="2">JCM 16929</strain>
    </source>
</reference>
<sequence length="127" mass="13779">MPSASRQTTPVGIDLDVVEGRYAELGDYTVAFETFKTDLDVAPYFRGLPGDACPCEHVGYVTSGQLTFRWPDHEETYVEGDAYVAAPGHQPLIAGGTSVVEFSRTADLEPVQRVIGRNIEAMAEAGR</sequence>
<dbReference type="InterPro" id="IPR011051">
    <property type="entry name" value="RmlC_Cupin_sf"/>
</dbReference>
<dbReference type="EMBL" id="BAABAB010000051">
    <property type="protein sequence ID" value="GAA3641607.1"/>
    <property type="molecule type" value="Genomic_DNA"/>
</dbReference>
<name>A0ABP7AWG6_9ACTN</name>
<proteinExistence type="predicted"/>
<accession>A0ABP7AWG6</accession>